<dbReference type="PROSITE" id="PS50914">
    <property type="entry name" value="BON"/>
    <property type="match status" value="1"/>
</dbReference>
<comment type="caution">
    <text evidence="3">The sequence shown here is derived from an EMBL/GenBank/DDBJ whole genome shotgun (WGS) entry which is preliminary data.</text>
</comment>
<proteinExistence type="predicted"/>
<gene>
    <name evidence="3" type="ORF">HX829_32180</name>
</gene>
<dbReference type="InterPro" id="IPR014004">
    <property type="entry name" value="Transpt-assoc_nodulatn_dom_bac"/>
</dbReference>
<dbReference type="Pfam" id="PF04972">
    <property type="entry name" value="BON"/>
    <property type="match status" value="1"/>
</dbReference>
<name>A0A7Y7WKB9_9PSED</name>
<evidence type="ECO:0000313" key="3">
    <source>
        <dbReference type="EMBL" id="NWB51140.1"/>
    </source>
</evidence>
<accession>A0A7Y7WKB9</accession>
<dbReference type="InterPro" id="IPR007055">
    <property type="entry name" value="BON_dom"/>
</dbReference>
<evidence type="ECO:0000259" key="2">
    <source>
        <dbReference type="PROSITE" id="PS50914"/>
    </source>
</evidence>
<protein>
    <submittedName>
        <fullName evidence="3">BON domain-containing protein</fullName>
    </submittedName>
</protein>
<feature type="domain" description="BON" evidence="2">
    <location>
        <begin position="18"/>
        <end position="87"/>
    </location>
</feature>
<dbReference type="EMBL" id="JACAPU010000055">
    <property type="protein sequence ID" value="NWB51140.1"/>
    <property type="molecule type" value="Genomic_DNA"/>
</dbReference>
<evidence type="ECO:0000313" key="4">
    <source>
        <dbReference type="Proteomes" id="UP000582981"/>
    </source>
</evidence>
<reference evidence="3 4" key="1">
    <citation type="submission" date="2020-04" db="EMBL/GenBank/DDBJ databases">
        <title>Molecular characterization of pseudomonads from Agaricus bisporus reveal novel blotch 2 pathogens in Western Europe.</title>
        <authorList>
            <person name="Taparia T."/>
            <person name="Krijger M."/>
            <person name="Haynes E."/>
            <person name="Elpinstone J.G."/>
            <person name="Noble R."/>
            <person name="Van Der Wolf J."/>
        </authorList>
    </citation>
    <scope>NUCLEOTIDE SEQUENCE [LARGE SCALE GENOMIC DNA]</scope>
    <source>
        <strain evidence="3 4">F1001</strain>
    </source>
</reference>
<dbReference type="AlphaFoldDB" id="A0A7Y7WKB9"/>
<organism evidence="3 4">
    <name type="scientific">Pseudomonas gingeri</name>
    <dbReference type="NCBI Taxonomy" id="117681"/>
    <lineage>
        <taxon>Bacteria</taxon>
        <taxon>Pseudomonadati</taxon>
        <taxon>Pseudomonadota</taxon>
        <taxon>Gammaproteobacteria</taxon>
        <taxon>Pseudomonadales</taxon>
        <taxon>Pseudomonadaceae</taxon>
        <taxon>Pseudomonas</taxon>
    </lineage>
</organism>
<dbReference type="RefSeq" id="WP_100941651.1">
    <property type="nucleotide sequence ID" value="NZ_JACAPU010000055.1"/>
</dbReference>
<sequence>MKNHSLQHYSHDLGMAVHDTWTTARVKSALAMADSAQSLHIHVKTHAGTVALSGRVLTHRQCEQVIDRVRAVPGVMEVDAHGLLTHVFMPASSMQAPDAEEANEYRPPLPRREDDQ</sequence>
<dbReference type="SMART" id="SM00749">
    <property type="entry name" value="BON"/>
    <property type="match status" value="1"/>
</dbReference>
<dbReference type="Proteomes" id="UP000582981">
    <property type="component" value="Unassembled WGS sequence"/>
</dbReference>
<dbReference type="Gene3D" id="3.30.1340.30">
    <property type="match status" value="1"/>
</dbReference>
<evidence type="ECO:0000256" key="1">
    <source>
        <dbReference type="SAM" id="MobiDB-lite"/>
    </source>
</evidence>
<feature type="region of interest" description="Disordered" evidence="1">
    <location>
        <begin position="93"/>
        <end position="116"/>
    </location>
</feature>